<dbReference type="InterPro" id="IPR015424">
    <property type="entry name" value="PyrdxlP-dep_Trfase"/>
</dbReference>
<feature type="domain" description="Glycine cleavage system P-protein N-terminal" evidence="5">
    <location>
        <begin position="3"/>
        <end position="436"/>
    </location>
</feature>
<proteinExistence type="inferred from homology"/>
<dbReference type="Pfam" id="PF02347">
    <property type="entry name" value="GDC-P"/>
    <property type="match status" value="1"/>
</dbReference>
<dbReference type="InterPro" id="IPR015422">
    <property type="entry name" value="PyrdxlP-dep_Trfase_small"/>
</dbReference>
<dbReference type="GO" id="GO:0009116">
    <property type="term" value="P:nucleoside metabolic process"/>
    <property type="evidence" value="ECO:0007669"/>
    <property type="project" value="InterPro"/>
</dbReference>
<evidence type="ECO:0000256" key="2">
    <source>
        <dbReference type="ARBA" id="ARBA00023002"/>
    </source>
</evidence>
<dbReference type="SUPFAM" id="SSF53383">
    <property type="entry name" value="PLP-dependent transferases"/>
    <property type="match status" value="1"/>
</dbReference>
<dbReference type="KEGG" id="taci:TDSAC_1125"/>
<comment type="subunit">
    <text evidence="4">The glycine cleavage system is composed of four proteins: P, T, L and H. In this organism, the P 'protein' is a heterodimer of two subunits.</text>
</comment>
<dbReference type="Gene3D" id="3.40.640.10">
    <property type="entry name" value="Type I PLP-dependent aspartate aminotransferase-like (Major domain)"/>
    <property type="match status" value="1"/>
</dbReference>
<dbReference type="AlphaFoldDB" id="A0A2R4W0Y9"/>
<accession>A0A2R4W0Y9</accession>
<evidence type="ECO:0000313" key="7">
    <source>
        <dbReference type="Proteomes" id="UP000244792"/>
    </source>
</evidence>
<dbReference type="RefSeq" id="WP_108309266.1">
    <property type="nucleotide sequence ID" value="NZ_CP020921.1"/>
</dbReference>
<keyword evidence="7" id="KW-1185">Reference proteome</keyword>
<evidence type="ECO:0000259" key="5">
    <source>
        <dbReference type="Pfam" id="PF02347"/>
    </source>
</evidence>
<dbReference type="Proteomes" id="UP000244792">
    <property type="component" value="Chromosome"/>
</dbReference>
<dbReference type="InterPro" id="IPR020581">
    <property type="entry name" value="GDC_P"/>
</dbReference>
<evidence type="ECO:0000256" key="3">
    <source>
        <dbReference type="ARBA" id="ARBA00049026"/>
    </source>
</evidence>
<organism evidence="6 7">
    <name type="scientific">Thermodesulfobium acidiphilum</name>
    <dbReference type="NCBI Taxonomy" id="1794699"/>
    <lineage>
        <taxon>Bacteria</taxon>
        <taxon>Pseudomonadati</taxon>
        <taxon>Thermodesulfobiota</taxon>
        <taxon>Thermodesulfobiia</taxon>
        <taxon>Thermodesulfobiales</taxon>
        <taxon>Thermodesulfobiaceae</taxon>
        <taxon>Thermodesulfobium</taxon>
    </lineage>
</organism>
<keyword evidence="2 4" id="KW-0560">Oxidoreductase</keyword>
<dbReference type="InterPro" id="IPR023010">
    <property type="entry name" value="GcvPA"/>
</dbReference>
<evidence type="ECO:0000256" key="4">
    <source>
        <dbReference type="HAMAP-Rule" id="MF_00712"/>
    </source>
</evidence>
<dbReference type="PANTHER" id="PTHR42806">
    <property type="entry name" value="GLYCINE CLEAVAGE SYSTEM P-PROTEIN"/>
    <property type="match status" value="1"/>
</dbReference>
<dbReference type="GO" id="GO:0004375">
    <property type="term" value="F:glycine dehydrogenase (decarboxylating) activity"/>
    <property type="evidence" value="ECO:0007669"/>
    <property type="project" value="UniProtKB-EC"/>
</dbReference>
<dbReference type="EC" id="1.4.4.2" evidence="4"/>
<dbReference type="InterPro" id="IPR015421">
    <property type="entry name" value="PyrdxlP-dep_Trfase_major"/>
</dbReference>
<sequence>MNFCPHTPEDIREMCSVCNVNEVDDLFKELPVEEIDFKKLGKGISEYEGYNLILNLARKNNLLSYHFLGAGFYDHIIPSVVDFVASRSEFYTAYTPYQPECSQGTLQSLFEYQTAICNLTDLEVTNASLYDGGTALAEAVLMSLRITKREKIIMDKSVNPIYRNIVKTYLKFLPYELIEVETEEIEPDFGKIKSLLDSNVACFVFQNPTFYGSVHDWTDLINFAHEKNILAVSSVYPISLGIVKTPGKMGVDIATGEGQSLGNPLSFGGPYFGFLVTKKVYIRNMPGRIVGETLDRNNKRAYVLTLQAREQHIKRHRATSNICSNEGLCALRALVYLCSLGKSGLKELALINFSKSEYMKKKLIEIGLVIKNNATTFNEFVVKFNRPAKEIFSTLLSKNIAFGIPLYLFGGSENDILINVTEKMSKYNIDNVCSILEAIL</sequence>
<dbReference type="InterPro" id="IPR049315">
    <property type="entry name" value="GDC-P_N"/>
</dbReference>
<dbReference type="NCBIfam" id="NF001696">
    <property type="entry name" value="PRK00451.1"/>
    <property type="match status" value="1"/>
</dbReference>
<comment type="function">
    <text evidence="1 4">The glycine cleavage system catalyzes the degradation of glycine. The P protein binds the alpha-amino group of glycine through its pyridoxal phosphate cofactor; CO(2) is released and the remaining methylamine moiety is then transferred to the lipoamide cofactor of the H protein.</text>
</comment>
<dbReference type="OrthoDB" id="9771867at2"/>
<gene>
    <name evidence="4" type="primary">gcvPA</name>
    <name evidence="6" type="ORF">TDSAC_1125</name>
</gene>
<dbReference type="PANTHER" id="PTHR42806:SF1">
    <property type="entry name" value="GLYCINE DEHYDROGENASE (DECARBOXYLATING)"/>
    <property type="match status" value="1"/>
</dbReference>
<dbReference type="GO" id="GO:0019464">
    <property type="term" value="P:glycine decarboxylation via glycine cleavage system"/>
    <property type="evidence" value="ECO:0007669"/>
    <property type="project" value="UniProtKB-UniRule"/>
</dbReference>
<dbReference type="PIRSF" id="PIRSF006815">
    <property type="entry name" value="GcvPA"/>
    <property type="match status" value="1"/>
</dbReference>
<evidence type="ECO:0000313" key="6">
    <source>
        <dbReference type="EMBL" id="AWB10471.1"/>
    </source>
</evidence>
<protein>
    <recommendedName>
        <fullName evidence="4">Probable glycine dehydrogenase (decarboxylating) subunit 1</fullName>
        <ecNumber evidence="4">1.4.4.2</ecNumber>
    </recommendedName>
    <alternativeName>
        <fullName evidence="4">Glycine cleavage system P-protein subunit 1</fullName>
    </alternativeName>
    <alternativeName>
        <fullName evidence="4">Glycine decarboxylase subunit 1</fullName>
    </alternativeName>
    <alternativeName>
        <fullName evidence="4">Glycine dehydrogenase (aminomethyl-transferring) subunit 1</fullName>
    </alternativeName>
</protein>
<dbReference type="HAMAP" id="MF_00712">
    <property type="entry name" value="GcvPA"/>
    <property type="match status" value="1"/>
</dbReference>
<dbReference type="CDD" id="cd00613">
    <property type="entry name" value="GDC-P"/>
    <property type="match status" value="1"/>
</dbReference>
<evidence type="ECO:0000256" key="1">
    <source>
        <dbReference type="ARBA" id="ARBA00003788"/>
    </source>
</evidence>
<dbReference type="Gene3D" id="3.90.1150.10">
    <property type="entry name" value="Aspartate Aminotransferase, domain 1"/>
    <property type="match status" value="1"/>
</dbReference>
<dbReference type="EMBL" id="CP020921">
    <property type="protein sequence ID" value="AWB10471.1"/>
    <property type="molecule type" value="Genomic_DNA"/>
</dbReference>
<reference evidence="6 7" key="1">
    <citation type="submission" date="2017-04" db="EMBL/GenBank/DDBJ databases">
        <title>Genomic insights into metabolism of Thermodesulfobium acidiphilum.</title>
        <authorList>
            <person name="Toshchakov S.V."/>
            <person name="Frolov E.N."/>
            <person name="Kublanov I.V."/>
            <person name="Samarov N.I."/>
            <person name="Novikov A."/>
            <person name="Lebedinsky A.V."/>
            <person name="Bonch-Osmolovskaya E.A."/>
            <person name="Chernyh N.A."/>
        </authorList>
    </citation>
    <scope>NUCLEOTIDE SEQUENCE [LARGE SCALE GENOMIC DNA]</scope>
    <source>
        <strain evidence="6 7">3127-1</strain>
    </source>
</reference>
<comment type="catalytic activity">
    <reaction evidence="3 4">
        <text>N(6)-[(R)-lipoyl]-L-lysyl-[glycine-cleavage complex H protein] + glycine + H(+) = N(6)-[(R)-S(8)-aminomethyldihydrolipoyl]-L-lysyl-[glycine-cleavage complex H protein] + CO2</text>
        <dbReference type="Rhea" id="RHEA:24304"/>
        <dbReference type="Rhea" id="RHEA-COMP:10494"/>
        <dbReference type="Rhea" id="RHEA-COMP:10495"/>
        <dbReference type="ChEBI" id="CHEBI:15378"/>
        <dbReference type="ChEBI" id="CHEBI:16526"/>
        <dbReference type="ChEBI" id="CHEBI:57305"/>
        <dbReference type="ChEBI" id="CHEBI:83099"/>
        <dbReference type="ChEBI" id="CHEBI:83143"/>
        <dbReference type="EC" id="1.4.4.2"/>
    </reaction>
</comment>
<comment type="similarity">
    <text evidence="4">Belongs to the GcvP family. N-terminal subunit subfamily.</text>
</comment>
<name>A0A2R4W0Y9_THEAF</name>